<gene>
    <name evidence="2" type="ORF">RRG08_050481</name>
</gene>
<dbReference type="PANTHER" id="PTHR20765:SF1">
    <property type="entry name" value="EQUILIBRATIVE NUCLEOBASE TRANSPORTER 1"/>
    <property type="match status" value="1"/>
</dbReference>
<keyword evidence="1" id="KW-1133">Transmembrane helix</keyword>
<sequence>MTSRPADKRLRHLYAVWAFLEIAGFGGVIFGWGSLVFVLKEENLYGNLCGNGTGNDSSAKHSDNLSNMTCKYILQPLANIEYY</sequence>
<name>A0AAE0YAZ0_9GAST</name>
<organism evidence="2 3">
    <name type="scientific">Elysia crispata</name>
    <name type="common">lettuce slug</name>
    <dbReference type="NCBI Taxonomy" id="231223"/>
    <lineage>
        <taxon>Eukaryota</taxon>
        <taxon>Metazoa</taxon>
        <taxon>Spiralia</taxon>
        <taxon>Lophotrochozoa</taxon>
        <taxon>Mollusca</taxon>
        <taxon>Gastropoda</taxon>
        <taxon>Heterobranchia</taxon>
        <taxon>Euthyneura</taxon>
        <taxon>Panpulmonata</taxon>
        <taxon>Sacoglossa</taxon>
        <taxon>Placobranchoidea</taxon>
        <taxon>Plakobranchidae</taxon>
        <taxon>Elysia</taxon>
    </lineage>
</organism>
<reference evidence="2" key="1">
    <citation type="journal article" date="2023" name="G3 (Bethesda)">
        <title>A reference genome for the long-term kleptoplast-retaining sea slug Elysia crispata morphotype clarki.</title>
        <authorList>
            <person name="Eastman K.E."/>
            <person name="Pendleton A.L."/>
            <person name="Shaikh M.A."/>
            <person name="Suttiyut T."/>
            <person name="Ogas R."/>
            <person name="Tomko P."/>
            <person name="Gavelis G."/>
            <person name="Widhalm J.R."/>
            <person name="Wisecaver J.H."/>
        </authorList>
    </citation>
    <scope>NUCLEOTIDE SEQUENCE</scope>
    <source>
        <strain evidence="2">ECLA1</strain>
    </source>
</reference>
<evidence type="ECO:0000313" key="3">
    <source>
        <dbReference type="Proteomes" id="UP001283361"/>
    </source>
</evidence>
<proteinExistence type="predicted"/>
<keyword evidence="1" id="KW-0812">Transmembrane</keyword>
<dbReference type="Proteomes" id="UP001283361">
    <property type="component" value="Unassembled WGS sequence"/>
</dbReference>
<dbReference type="EMBL" id="JAWDGP010006541">
    <property type="protein sequence ID" value="KAK3739276.1"/>
    <property type="molecule type" value="Genomic_DNA"/>
</dbReference>
<accession>A0AAE0YAZ0</accession>
<feature type="transmembrane region" description="Helical" evidence="1">
    <location>
        <begin position="12"/>
        <end position="38"/>
    </location>
</feature>
<comment type="caution">
    <text evidence="2">The sequence shown here is derived from an EMBL/GenBank/DDBJ whole genome shotgun (WGS) entry which is preliminary data.</text>
</comment>
<dbReference type="InterPro" id="IPR027197">
    <property type="entry name" value="SLC43A3"/>
</dbReference>
<protein>
    <submittedName>
        <fullName evidence="2">Uncharacterized protein</fullName>
    </submittedName>
</protein>
<evidence type="ECO:0000313" key="2">
    <source>
        <dbReference type="EMBL" id="KAK3739276.1"/>
    </source>
</evidence>
<dbReference type="AlphaFoldDB" id="A0AAE0YAZ0"/>
<keyword evidence="1" id="KW-0472">Membrane</keyword>
<evidence type="ECO:0000256" key="1">
    <source>
        <dbReference type="SAM" id="Phobius"/>
    </source>
</evidence>
<dbReference type="PANTHER" id="PTHR20765">
    <property type="entry name" value="SOLUTE CARRIER FAMILY 43 MEMBER 3-RELATED"/>
    <property type="match status" value="1"/>
</dbReference>
<keyword evidence="3" id="KW-1185">Reference proteome</keyword>